<proteinExistence type="predicted"/>
<dbReference type="GO" id="GO:0006310">
    <property type="term" value="P:DNA recombination"/>
    <property type="evidence" value="ECO:0007669"/>
    <property type="project" value="InterPro"/>
</dbReference>
<dbReference type="InterPro" id="IPR001668">
    <property type="entry name" value="Mob_Pre"/>
</dbReference>
<dbReference type="Proteomes" id="UP000199391">
    <property type="component" value="Unassembled WGS sequence"/>
</dbReference>
<dbReference type="EMBL" id="FPBO01000015">
    <property type="protein sequence ID" value="SFU93927.1"/>
    <property type="molecule type" value="Genomic_DNA"/>
</dbReference>
<dbReference type="GO" id="GO:0003677">
    <property type="term" value="F:DNA binding"/>
    <property type="evidence" value="ECO:0007669"/>
    <property type="project" value="InterPro"/>
</dbReference>
<dbReference type="Pfam" id="PF01076">
    <property type="entry name" value="Mob_Pre"/>
    <property type="match status" value="1"/>
</dbReference>
<dbReference type="STRING" id="1035707.SAMN05216552_1015119"/>
<feature type="compositionally biased region" description="Polar residues" evidence="1">
    <location>
        <begin position="344"/>
        <end position="353"/>
    </location>
</feature>
<feature type="compositionally biased region" description="Low complexity" evidence="1">
    <location>
        <begin position="505"/>
        <end position="517"/>
    </location>
</feature>
<dbReference type="Gene3D" id="3.30.930.30">
    <property type="match status" value="1"/>
</dbReference>
<feature type="region of interest" description="Disordered" evidence="1">
    <location>
        <begin position="336"/>
        <end position="391"/>
    </location>
</feature>
<organism evidence="2 3">
    <name type="scientific">Pseudoduganella namucuonensis</name>
    <dbReference type="NCBI Taxonomy" id="1035707"/>
    <lineage>
        <taxon>Bacteria</taxon>
        <taxon>Pseudomonadati</taxon>
        <taxon>Pseudomonadota</taxon>
        <taxon>Betaproteobacteria</taxon>
        <taxon>Burkholderiales</taxon>
        <taxon>Oxalobacteraceae</taxon>
        <taxon>Telluria group</taxon>
        <taxon>Pseudoduganella</taxon>
    </lineage>
</organism>
<gene>
    <name evidence="2" type="ORF">SAMN05216552_1015119</name>
</gene>
<keyword evidence="3" id="KW-1185">Reference proteome</keyword>
<dbReference type="RefSeq" id="WP_093556750.1">
    <property type="nucleotide sequence ID" value="NZ_FPBO01000015.1"/>
</dbReference>
<feature type="compositionally biased region" description="Basic and acidic residues" evidence="1">
    <location>
        <begin position="591"/>
        <end position="613"/>
    </location>
</feature>
<evidence type="ECO:0000313" key="2">
    <source>
        <dbReference type="EMBL" id="SFU93927.1"/>
    </source>
</evidence>
<accession>A0A1I7K922</accession>
<evidence type="ECO:0000313" key="3">
    <source>
        <dbReference type="Proteomes" id="UP000199391"/>
    </source>
</evidence>
<dbReference type="AlphaFoldDB" id="A0A1I7K922"/>
<reference evidence="3" key="1">
    <citation type="submission" date="2016-10" db="EMBL/GenBank/DDBJ databases">
        <authorList>
            <person name="Varghese N."/>
            <person name="Submissions S."/>
        </authorList>
    </citation>
    <scope>NUCLEOTIDE SEQUENCE [LARGE SCALE GENOMIC DNA]</scope>
    <source>
        <strain evidence="3">CGMCC 1.11014</strain>
    </source>
</reference>
<name>A0A1I7K922_9BURK</name>
<protein>
    <submittedName>
        <fullName evidence="2">Plasmid recombination enzyme</fullName>
    </submittedName>
</protein>
<feature type="region of interest" description="Disordered" evidence="1">
    <location>
        <begin position="581"/>
        <end position="653"/>
    </location>
</feature>
<sequence length="653" mass="67461">MSAGYALNIERLYGPGIVRVAAKHLLRELAAELGADSHIDAARIGENFILRGPDTSAGVAALAKSLLDAAGVVKCRKGAVTALELLFTLPAATTLDPRQYFEQATRWAEQYFGVPVLSCVGHMDEGSPHAHALLLPLVGGRMGGSDLHGGKAKLAAMQTSFHEAVGAPHGLPKYVPQKRLSAPVRAAAMALARETLQANAALNDDIIDALLVPHAKDPAPLLLALGIAMPLAAKSKSKSFIEIMTAPAAPEPRNHIGKAKCSPIGKAIPAASISSLPDSCVGKGSAAPSATELPADGITLPEPTTTPRPVQLLHTPASGDALKTEPTATVDQAAPGEVAKHQPISEQRQQATPMTGPAPATSIEAASNEICTKPPGSTLQNPLHTPGKPASALASACTAAPAACNPVQAVTLAQAQEDVSGFAHISLVAATLPQCDQQASKHTLEPVDQQHAQHGAQQLRHQDAPAPSGAPLQARQTDGVQQLDAAQAAPGPATSSKPPRKRAPAAKAAQAPGATRRTPGSRTLSAIAPAPTGRTAPEIRAQPGAGKSEVRNSDIAASVDAGPIPLQQDRYQAPVPGPVEAHPEGGAWQESQHHDADDYHRQRDADQPAERWNSDTGEFVALQVDQRTGAARRGAADYDARAAPGRSSTRAPP</sequence>
<evidence type="ECO:0000256" key="1">
    <source>
        <dbReference type="SAM" id="MobiDB-lite"/>
    </source>
</evidence>
<feature type="region of interest" description="Disordered" evidence="1">
    <location>
        <begin position="279"/>
        <end position="310"/>
    </location>
</feature>
<feature type="region of interest" description="Disordered" evidence="1">
    <location>
        <begin position="439"/>
        <end position="552"/>
    </location>
</feature>
<dbReference type="OrthoDB" id="8536512at2"/>
<dbReference type="CDD" id="cd17242">
    <property type="entry name" value="MobM_relaxase"/>
    <property type="match status" value="1"/>
</dbReference>